<name>A0ABR2HFC8_9EUKA</name>
<accession>A0ABR2HFC8</accession>
<dbReference type="InterPro" id="IPR043472">
    <property type="entry name" value="Macro_dom-like"/>
</dbReference>
<organism evidence="2 3">
    <name type="scientific">Tritrichomonas musculus</name>
    <dbReference type="NCBI Taxonomy" id="1915356"/>
    <lineage>
        <taxon>Eukaryota</taxon>
        <taxon>Metamonada</taxon>
        <taxon>Parabasalia</taxon>
        <taxon>Tritrichomonadida</taxon>
        <taxon>Tritrichomonadidae</taxon>
        <taxon>Tritrichomonas</taxon>
    </lineage>
</organism>
<evidence type="ECO:0000313" key="3">
    <source>
        <dbReference type="Proteomes" id="UP001470230"/>
    </source>
</evidence>
<feature type="compositionally biased region" description="Basic and acidic residues" evidence="1">
    <location>
        <begin position="519"/>
        <end position="565"/>
    </location>
</feature>
<reference evidence="2 3" key="1">
    <citation type="submission" date="2024-04" db="EMBL/GenBank/DDBJ databases">
        <title>Tritrichomonas musculus Genome.</title>
        <authorList>
            <person name="Alves-Ferreira E."/>
            <person name="Grigg M."/>
            <person name="Lorenzi H."/>
            <person name="Galac M."/>
        </authorList>
    </citation>
    <scope>NUCLEOTIDE SEQUENCE [LARGE SCALE GENOMIC DNA]</scope>
    <source>
        <strain evidence="2 3">EAF2021</strain>
    </source>
</reference>
<keyword evidence="3" id="KW-1185">Reference proteome</keyword>
<dbReference type="SUPFAM" id="SSF52949">
    <property type="entry name" value="Macro domain-like"/>
    <property type="match status" value="1"/>
</dbReference>
<proteinExistence type="predicted"/>
<feature type="compositionally biased region" description="Basic residues" evidence="1">
    <location>
        <begin position="508"/>
        <end position="518"/>
    </location>
</feature>
<evidence type="ECO:0000256" key="1">
    <source>
        <dbReference type="SAM" id="MobiDB-lite"/>
    </source>
</evidence>
<dbReference type="PANTHER" id="PTHR35609">
    <property type="entry name" value="MACRO DOMAIN-CONTAINING PROTEIN"/>
    <property type="match status" value="1"/>
</dbReference>
<dbReference type="PANTHER" id="PTHR35609:SF1">
    <property type="entry name" value="MACRO DOMAIN-CONTAINING PROTEIN"/>
    <property type="match status" value="1"/>
</dbReference>
<feature type="region of interest" description="Disordered" evidence="1">
    <location>
        <begin position="260"/>
        <end position="565"/>
    </location>
</feature>
<dbReference type="Proteomes" id="UP001470230">
    <property type="component" value="Unassembled WGS sequence"/>
</dbReference>
<comment type="caution">
    <text evidence="2">The sequence shown here is derived from an EMBL/GenBank/DDBJ whole genome shotgun (WGS) entry which is preliminary data.</text>
</comment>
<feature type="compositionally biased region" description="Basic and acidic residues" evidence="1">
    <location>
        <begin position="260"/>
        <end position="507"/>
    </location>
</feature>
<evidence type="ECO:0000313" key="2">
    <source>
        <dbReference type="EMBL" id="KAK8846106.1"/>
    </source>
</evidence>
<sequence length="694" mass="81027">MTAFMPNQWFERLFGFKESVLNVEKYMDPPIKDGDNYILESKANHMKFNTGNFQVKYISDFRELPIRNGGTFNILYGHGHKTKNFQRIDSFSMQSLPENDGATYLAASNFNCLEFVSHFQTADSGVTNYVYDITQGPYTALACPQSAVYRNYFCKVPGKNVYGQLKYSINLLSKTPLNVRNGYVLIKHDEIDRLNKMDFSWDDKNNYAVGVHNYCDVLMTRKGSLFEYVGKYELPSEEKEEKIDIENNKMKKEIFIKDKQKEEEKRKEERKEKAEDEISKEKQEKKDKMKDKEIVKDDKKRPKEISREKPKEDVKREIVKDDKKEKLKDKERIKEDEKIGKIKDDRKKVQEIPKESAKKDDKKRSKEISREKPKGDDNKEIAKDDKKEKLKDKERIKDDEKIGKIKDDRKKVQEIPKESVKKDDKKRSKEISREKPKKIDNKEIAKDDKKEKQKDKERIKEDEKIGKIKDDRKKVQEIPKESAKKDDKKRSKEISREKPKGDGNKEKKKDKKDKLKPKAKIDDDDKKGKDKTEDHTSTKDKKDGNEIKKEDNDDNNQHKSQKERPIIANHVYAASFNFNGDVVRDPFTQKIASSLLKAEYEATILSAWENSVKMEAEGRKGARKLYLTLLGGGVFGNPLNIISLAIDSCSKIIKESGLEVYLVCFDEYTYQKIERDIKHLVEDTKGKVINVDLD</sequence>
<dbReference type="EMBL" id="JAPFFF010000029">
    <property type="protein sequence ID" value="KAK8846106.1"/>
    <property type="molecule type" value="Genomic_DNA"/>
</dbReference>
<gene>
    <name evidence="2" type="ORF">M9Y10_020108</name>
</gene>
<protein>
    <submittedName>
        <fullName evidence="2">Uncharacterized protein</fullName>
    </submittedName>
</protein>